<accession>A0AAU6WU64</accession>
<name>A0AAU6WU64_9FLAO</name>
<dbReference type="Proteomes" id="UP001463665">
    <property type="component" value="Chromosome"/>
</dbReference>
<sequence>MNVGNQINRPCLSKHPQLLNYVLDTVVGLNHLDKNTSIGNIMIGYFDQGRKNRDINFNYTSGGSQVRHGISNIVDLNPSKGKR</sequence>
<dbReference type="EMBL" id="CP154834">
    <property type="protein sequence ID" value="XAO75367.1"/>
    <property type="molecule type" value="Genomic_DNA"/>
</dbReference>
<proteinExistence type="predicted"/>
<evidence type="ECO:0000313" key="1">
    <source>
        <dbReference type="EMBL" id="XAO75367.1"/>
    </source>
</evidence>
<evidence type="ECO:0000313" key="2">
    <source>
        <dbReference type="Proteomes" id="UP001463665"/>
    </source>
</evidence>
<gene>
    <name evidence="1" type="ORF">AAFP95_05315</name>
</gene>
<organism evidence="1 2">
    <name type="scientific">Chryseobacterium endophyticum</name>
    <dbReference type="NCBI Taxonomy" id="1854762"/>
    <lineage>
        <taxon>Bacteria</taxon>
        <taxon>Pseudomonadati</taxon>
        <taxon>Bacteroidota</taxon>
        <taxon>Flavobacteriia</taxon>
        <taxon>Flavobacteriales</taxon>
        <taxon>Weeksellaceae</taxon>
        <taxon>Chryseobacterium group</taxon>
        <taxon>Chryseobacterium</taxon>
    </lineage>
</organism>
<dbReference type="AlphaFoldDB" id="A0AAU6WU64"/>
<reference evidence="1 2" key="1">
    <citation type="submission" date="2024-04" db="EMBL/GenBank/DDBJ databases">
        <title>Genome sequencing and assembly of rice foliar adapted Chryseobacterium endophyticum OsEnb-ALM-A6.</title>
        <authorList>
            <person name="Kumar S."/>
            <person name="Javed M."/>
            <person name="Chouhan V."/>
            <person name="Charishma K."/>
            <person name="Patel A."/>
            <person name="Kumar M."/>
            <person name="Sahu K.P."/>
            <person name="Kumar A."/>
        </authorList>
    </citation>
    <scope>NUCLEOTIDE SEQUENCE [LARGE SCALE GENOMIC DNA]</scope>
    <source>
        <strain evidence="1 2">OsEnb-ALM-A6</strain>
    </source>
</reference>
<dbReference type="RefSeq" id="WP_288448395.1">
    <property type="nucleotide sequence ID" value="NZ_CP154834.1"/>
</dbReference>
<protein>
    <submittedName>
        <fullName evidence="1">Uncharacterized protein</fullName>
    </submittedName>
</protein>
<keyword evidence="2" id="KW-1185">Reference proteome</keyword>